<dbReference type="InParanoid" id="A0A673BHJ7"/>
<dbReference type="SFLD" id="SFLDG00358">
    <property type="entry name" value="Main_(cytGST)"/>
    <property type="match status" value="1"/>
</dbReference>
<keyword evidence="5" id="KW-1185">Reference proteome</keyword>
<evidence type="ECO:0000256" key="1">
    <source>
        <dbReference type="ARBA" id="ARBA00007409"/>
    </source>
</evidence>
<dbReference type="InterPro" id="IPR004046">
    <property type="entry name" value="GST_C"/>
</dbReference>
<dbReference type="Pfam" id="PF14497">
    <property type="entry name" value="GST_C_3"/>
    <property type="match status" value="1"/>
</dbReference>
<dbReference type="PROSITE" id="PS50405">
    <property type="entry name" value="GST_CTER"/>
    <property type="match status" value="1"/>
</dbReference>
<comment type="similarity">
    <text evidence="1">Belongs to the GST superfamily.</text>
</comment>
<dbReference type="PANTHER" id="PTHR44051">
    <property type="entry name" value="GLUTATHIONE S-TRANSFERASE-RELATED"/>
    <property type="match status" value="1"/>
</dbReference>
<dbReference type="Pfam" id="PF13409">
    <property type="entry name" value="GST_N_2"/>
    <property type="match status" value="1"/>
</dbReference>
<evidence type="ECO:0000259" key="3">
    <source>
        <dbReference type="PROSITE" id="PS50405"/>
    </source>
</evidence>
<evidence type="ECO:0000259" key="2">
    <source>
        <dbReference type="PROSITE" id="PS50404"/>
    </source>
</evidence>
<organism evidence="4 5">
    <name type="scientific">Sphaeramia orbicularis</name>
    <name type="common">orbiculate cardinalfish</name>
    <dbReference type="NCBI Taxonomy" id="375764"/>
    <lineage>
        <taxon>Eukaryota</taxon>
        <taxon>Metazoa</taxon>
        <taxon>Chordata</taxon>
        <taxon>Craniata</taxon>
        <taxon>Vertebrata</taxon>
        <taxon>Euteleostomi</taxon>
        <taxon>Actinopterygii</taxon>
        <taxon>Neopterygii</taxon>
        <taxon>Teleostei</taxon>
        <taxon>Neoteleostei</taxon>
        <taxon>Acanthomorphata</taxon>
        <taxon>Gobiaria</taxon>
        <taxon>Kurtiformes</taxon>
        <taxon>Apogonoidei</taxon>
        <taxon>Apogonidae</taxon>
        <taxon>Apogoninae</taxon>
        <taxon>Sphaeramia</taxon>
    </lineage>
</organism>
<dbReference type="Gene3D" id="3.40.30.10">
    <property type="entry name" value="Glutaredoxin"/>
    <property type="match status" value="1"/>
</dbReference>
<evidence type="ECO:0000313" key="5">
    <source>
        <dbReference type="Proteomes" id="UP000472271"/>
    </source>
</evidence>
<sequence length="247" mass="28064">MAKDMTLLWGPGSPPCWRIMVALEEKGLQGYNSKMLSFEKGEHKSAEVMKVNPRGQLPSFTVGGTPLNESIGACFYLEDVYKSQGNKLIPDCPKEKAVMYQRIFEAMPLMDKMAIVVYYDYKVPEGERHDSAVKRNKETLTAELKLWEEYLQKTPGGFLAGKTFTLADVVLFPVIAYLFRMGLCEKRYPKLAAYHSALKDRPSIKTTWPPTWKENPQTQDTLKEIVSTESSGECGFSRNRHYIAVFP</sequence>
<gene>
    <name evidence="4" type="primary">LOC115428767</name>
</gene>
<protein>
    <submittedName>
        <fullName evidence="4">Glutathione S-transferase rho</fullName>
    </submittedName>
</protein>
<dbReference type="SUPFAM" id="SSF52833">
    <property type="entry name" value="Thioredoxin-like"/>
    <property type="match status" value="1"/>
</dbReference>
<dbReference type="FunFam" id="3.40.30.10:FF:000221">
    <property type="entry name" value="Glutathione S-transferase rho"/>
    <property type="match status" value="1"/>
</dbReference>
<reference evidence="4" key="1">
    <citation type="submission" date="2019-06" db="EMBL/GenBank/DDBJ databases">
        <authorList>
            <consortium name="Wellcome Sanger Institute Data Sharing"/>
        </authorList>
    </citation>
    <scope>NUCLEOTIDE SEQUENCE [LARGE SCALE GENOMIC DNA]</scope>
</reference>
<evidence type="ECO:0000313" key="4">
    <source>
        <dbReference type="Ensembl" id="ENSSORP00005042036.1"/>
    </source>
</evidence>
<feature type="domain" description="GST N-terminal" evidence="2">
    <location>
        <begin position="3"/>
        <end position="85"/>
    </location>
</feature>
<dbReference type="SUPFAM" id="SSF47616">
    <property type="entry name" value="GST C-terminal domain-like"/>
    <property type="match status" value="1"/>
</dbReference>
<dbReference type="PANTHER" id="PTHR44051:SF8">
    <property type="entry name" value="GLUTATHIONE S-TRANSFERASE GSTA"/>
    <property type="match status" value="1"/>
</dbReference>
<dbReference type="InterPro" id="IPR010987">
    <property type="entry name" value="Glutathione-S-Trfase_C-like"/>
</dbReference>
<name>A0A673BHJ7_9TELE</name>
<dbReference type="FunCoup" id="A0A673BHJ7">
    <property type="interactions" value="65"/>
</dbReference>
<dbReference type="InterPro" id="IPR036282">
    <property type="entry name" value="Glutathione-S-Trfase_C_sf"/>
</dbReference>
<dbReference type="InterPro" id="IPR036249">
    <property type="entry name" value="Thioredoxin-like_sf"/>
</dbReference>
<reference evidence="4" key="3">
    <citation type="submission" date="2025-09" db="UniProtKB">
        <authorList>
            <consortium name="Ensembl"/>
        </authorList>
    </citation>
    <scope>IDENTIFICATION</scope>
</reference>
<dbReference type="InterPro" id="IPR040079">
    <property type="entry name" value="Glutathione_S-Trfase"/>
</dbReference>
<dbReference type="CDD" id="cd00299">
    <property type="entry name" value="GST_C_family"/>
    <property type="match status" value="1"/>
</dbReference>
<dbReference type="InterPro" id="IPR004045">
    <property type="entry name" value="Glutathione_S-Trfase_N"/>
</dbReference>
<dbReference type="SFLD" id="SFLDS00019">
    <property type="entry name" value="Glutathione_Transferase_(cytos"/>
    <property type="match status" value="1"/>
</dbReference>
<dbReference type="FunFam" id="1.20.1050.10:FF:000046">
    <property type="entry name" value="Glutathione S-transferase rho"/>
    <property type="match status" value="1"/>
</dbReference>
<proteinExistence type="inferred from homology"/>
<feature type="domain" description="GST C-terminal" evidence="3">
    <location>
        <begin position="92"/>
        <end position="217"/>
    </location>
</feature>
<accession>A0A673BHJ7</accession>
<dbReference type="AlphaFoldDB" id="A0A673BHJ7"/>
<reference evidence="4" key="2">
    <citation type="submission" date="2025-08" db="UniProtKB">
        <authorList>
            <consortium name="Ensembl"/>
        </authorList>
    </citation>
    <scope>IDENTIFICATION</scope>
</reference>
<dbReference type="CDD" id="cd00570">
    <property type="entry name" value="GST_N_family"/>
    <property type="match status" value="1"/>
</dbReference>
<dbReference type="Gene3D" id="1.20.1050.10">
    <property type="match status" value="1"/>
</dbReference>
<dbReference type="Proteomes" id="UP000472271">
    <property type="component" value="Chromosome 11"/>
</dbReference>
<dbReference type="Ensembl" id="ENSSORT00005043108.1">
    <property type="protein sequence ID" value="ENSSORP00005042036.1"/>
    <property type="gene ID" value="ENSSORG00005019491.1"/>
</dbReference>
<dbReference type="PROSITE" id="PS50404">
    <property type="entry name" value="GST_NTER"/>
    <property type="match status" value="1"/>
</dbReference>